<dbReference type="Gene3D" id="3.60.10.10">
    <property type="entry name" value="Endonuclease/exonuclease/phosphatase"/>
    <property type="match status" value="1"/>
</dbReference>
<dbReference type="InterPro" id="IPR052343">
    <property type="entry name" value="Retrotransposon-Effector_Assoc"/>
</dbReference>
<accession>A0A1J6I1J6</accession>
<name>A0A1J6I1J6_NICAT</name>
<keyword evidence="3" id="KW-1185">Reference proteome</keyword>
<dbReference type="EMBL" id="MJEQ01037191">
    <property type="protein sequence ID" value="OIS98387.1"/>
    <property type="molecule type" value="Genomic_DNA"/>
</dbReference>
<comment type="caution">
    <text evidence="2">The sequence shown here is derived from an EMBL/GenBank/DDBJ whole genome shotgun (WGS) entry which is preliminary data.</text>
</comment>
<sequence length="917" mass="105783">MGRAKKNAMMIHQRETTLKMMRWWRRLVNPVEKERQQVIQKQGLSPRCPKKKNDKGKEIKGCQKKEAMEQTEFHQASISLLVWRSVTDAGYTGTPFTWCNGWKRGRRISKRLDRVLFNDEWAELFSTVRVDHLPRTSSDHNILLMRCANNLGEVNRNIQGNTMWILQQKLKITAKNLSYWSRNNIGNVHDKVREIEQLMKQKEDGYECDDSDQKRQAYHKAHAEYIMWLKRQKSILKQKSRTDRQKRATPIRNTFIIRGRDGECIEGEKEIAEAAIEHFGQIFTQPNNSPDLSITNLCGKVISEEDKDKVQESPTEEEIKEDVFSMEPNSAAVAWQIVKKDLIAYVQALFGGAIGATSLKLRTISLCNFTNKILSKIVALRLATLLPKMISENHSGFVRGRLIIENILLTQEIVQGIRKQNQRGNLVGFIEMVYRLISNNWYSIIQGDPLSLALFIIAAEINHLCYADDLAIFTSGDRRPIKMIMDQLSKYKISSGQEINQDKSQFYTQEGIESHIRKRIKRWTGYKQAYFLFTYLGCPIYIGRKKICHFTEISNKVMNKAGGWQGRFLSKRGRAIIIKYILQSQTTHLLAALVAPKAVLDQIEMTEDTLWAKFMKAKYCIRSNIMSKGISPTDSMAWKHLVKIRDKVEVNIMWKINEGNLLFWWDDWTSQASTKHLLYLSLRSGSTKVKDFTWGMNGTLRSLAGNIIQGVALGDFMARDLAIWKPSTNGIFSCTTVIQAPRQKRALTPFLSKLWSLNHVFVKCEMAKKIWEATTRPLGIYYRGNTVEVLLGKEVATWSWHLLNQFLTNNYNEVQAALFGLTWCCRQSFNHLTLEMDSLILSAIGQIQELVQHRNITVVHCYREGNADSVLYLREEDMETEIRAHMRMDALKIAGRLEMEDVFNKFKEEHGKASLAA</sequence>
<dbReference type="OMA" id="VHCYREG"/>
<evidence type="ECO:0000313" key="2">
    <source>
        <dbReference type="EMBL" id="OIS98387.1"/>
    </source>
</evidence>
<dbReference type="PANTHER" id="PTHR46890">
    <property type="entry name" value="NON-LTR RETROLELEMENT REVERSE TRANSCRIPTASE-LIKE PROTEIN-RELATED"/>
    <property type="match status" value="1"/>
</dbReference>
<dbReference type="Gramene" id="OIS98387">
    <property type="protein sequence ID" value="OIS98387"/>
    <property type="gene ID" value="A4A49_51111"/>
</dbReference>
<dbReference type="CDD" id="cd01650">
    <property type="entry name" value="RT_nLTR_like"/>
    <property type="match status" value="1"/>
</dbReference>
<dbReference type="PANTHER" id="PTHR46890:SF28">
    <property type="entry name" value="REVERSE TRANSCRIPTASE DOMAIN-CONTAINING PROTEIN"/>
    <property type="match status" value="1"/>
</dbReference>
<evidence type="ECO:0000256" key="1">
    <source>
        <dbReference type="SAM" id="MobiDB-lite"/>
    </source>
</evidence>
<gene>
    <name evidence="2" type="ORF">A4A49_51111</name>
</gene>
<reference evidence="2" key="1">
    <citation type="submission" date="2016-11" db="EMBL/GenBank/DDBJ databases">
        <title>The genome of Nicotiana attenuata.</title>
        <authorList>
            <person name="Xu S."/>
            <person name="Brockmoeller T."/>
            <person name="Gaquerel E."/>
            <person name="Navarro A."/>
            <person name="Kuhl H."/>
            <person name="Gase K."/>
            <person name="Ling Z."/>
            <person name="Zhou W."/>
            <person name="Kreitzer C."/>
            <person name="Stanke M."/>
            <person name="Tang H."/>
            <person name="Lyons E."/>
            <person name="Pandey P."/>
            <person name="Pandey S.P."/>
            <person name="Timmermann B."/>
            <person name="Baldwin I.T."/>
        </authorList>
    </citation>
    <scope>NUCLEOTIDE SEQUENCE [LARGE SCALE GENOMIC DNA]</scope>
    <source>
        <strain evidence="2">UT</strain>
    </source>
</reference>
<dbReference type="SUPFAM" id="SSF56219">
    <property type="entry name" value="DNase I-like"/>
    <property type="match status" value="1"/>
</dbReference>
<dbReference type="Proteomes" id="UP000187609">
    <property type="component" value="Unassembled WGS sequence"/>
</dbReference>
<protein>
    <submittedName>
        <fullName evidence="2">Uncharacterized protein</fullName>
    </submittedName>
</protein>
<feature type="region of interest" description="Disordered" evidence="1">
    <location>
        <begin position="38"/>
        <end position="59"/>
    </location>
</feature>
<dbReference type="InterPro" id="IPR036691">
    <property type="entry name" value="Endo/exonu/phosph_ase_sf"/>
</dbReference>
<proteinExistence type="predicted"/>
<evidence type="ECO:0000313" key="3">
    <source>
        <dbReference type="Proteomes" id="UP000187609"/>
    </source>
</evidence>
<organism evidence="2 3">
    <name type="scientific">Nicotiana attenuata</name>
    <name type="common">Coyote tobacco</name>
    <dbReference type="NCBI Taxonomy" id="49451"/>
    <lineage>
        <taxon>Eukaryota</taxon>
        <taxon>Viridiplantae</taxon>
        <taxon>Streptophyta</taxon>
        <taxon>Embryophyta</taxon>
        <taxon>Tracheophyta</taxon>
        <taxon>Spermatophyta</taxon>
        <taxon>Magnoliopsida</taxon>
        <taxon>eudicotyledons</taxon>
        <taxon>Gunneridae</taxon>
        <taxon>Pentapetalae</taxon>
        <taxon>asterids</taxon>
        <taxon>lamiids</taxon>
        <taxon>Solanales</taxon>
        <taxon>Solanaceae</taxon>
        <taxon>Nicotianoideae</taxon>
        <taxon>Nicotianeae</taxon>
        <taxon>Nicotiana</taxon>
    </lineage>
</organism>
<dbReference type="AlphaFoldDB" id="A0A1J6I1J6"/>